<keyword evidence="21" id="KW-1185">Reference proteome</keyword>
<reference evidence="20 21" key="1">
    <citation type="submission" date="2017-06" db="EMBL/GenBank/DDBJ databases">
        <title>Ant-infecting Ophiocordyceps genomes reveal a high diversity of potential behavioral manipulation genes and a possible major role for enterotoxins.</title>
        <authorList>
            <person name="De Bekker C."/>
            <person name="Evans H.C."/>
            <person name="Brachmann A."/>
            <person name="Hughes D.P."/>
        </authorList>
    </citation>
    <scope>NUCLEOTIDE SEQUENCE [LARGE SCALE GENOMIC DNA]</scope>
    <source>
        <strain evidence="20 21">Map64</strain>
    </source>
</reference>
<comment type="catalytic activity">
    <reaction evidence="13">
        <text>alpha-D-glucose 1,6-bisphosphate + L-seryl-[protein] = O-phospho-L-seryl-[protein] + alpha-D-glucose 6-phosphate</text>
        <dbReference type="Rhea" id="RHEA:68752"/>
        <dbReference type="Rhea" id="RHEA-COMP:9863"/>
        <dbReference type="Rhea" id="RHEA-COMP:11604"/>
        <dbReference type="ChEBI" id="CHEBI:29999"/>
        <dbReference type="ChEBI" id="CHEBI:58225"/>
        <dbReference type="ChEBI" id="CHEBI:58392"/>
        <dbReference type="ChEBI" id="CHEBI:83421"/>
    </reaction>
</comment>
<keyword evidence="9" id="KW-0413">Isomerase</keyword>
<comment type="cofactor">
    <cofactor evidence="2">
        <name>Mg(2+)</name>
        <dbReference type="ChEBI" id="CHEBI:18420"/>
    </cofactor>
</comment>
<evidence type="ECO:0000256" key="8">
    <source>
        <dbReference type="ARBA" id="ARBA00022842"/>
    </source>
</evidence>
<keyword evidence="7 16" id="KW-0479">Metal-binding</keyword>
<dbReference type="AlphaFoldDB" id="A0A2C5YHJ7"/>
<gene>
    <name evidence="20" type="ORF">CDD81_2955</name>
</gene>
<dbReference type="GO" id="GO:0006006">
    <property type="term" value="P:glucose metabolic process"/>
    <property type="evidence" value="ECO:0007669"/>
    <property type="project" value="UniProtKB-KW"/>
</dbReference>
<keyword evidence="8 16" id="KW-0460">Magnesium</keyword>
<dbReference type="STRING" id="1399860.A0A2C5YHJ7"/>
<feature type="domain" description="Alpha-D-phosphohexomutase alpha/beta/alpha" evidence="18">
    <location>
        <begin position="185"/>
        <end position="287"/>
    </location>
</feature>
<dbReference type="Pfam" id="PF02880">
    <property type="entry name" value="PGM_PMM_III"/>
    <property type="match status" value="1"/>
</dbReference>
<evidence type="ECO:0000256" key="4">
    <source>
        <dbReference type="ARBA" id="ARBA00012728"/>
    </source>
</evidence>
<dbReference type="SUPFAM" id="SSF53738">
    <property type="entry name" value="Phosphoglucomutase, first 3 domains"/>
    <property type="match status" value="3"/>
</dbReference>
<evidence type="ECO:0000259" key="18">
    <source>
        <dbReference type="Pfam" id="PF02879"/>
    </source>
</evidence>
<feature type="domain" description="Alpha-D-phosphohexomutase alpha/beta/alpha" evidence="17">
    <location>
        <begin position="14"/>
        <end position="153"/>
    </location>
</feature>
<dbReference type="GO" id="GO:0005829">
    <property type="term" value="C:cytosol"/>
    <property type="evidence" value="ECO:0007669"/>
    <property type="project" value="TreeGrafter"/>
</dbReference>
<dbReference type="FunFam" id="3.40.120.10:FF:000006">
    <property type="entry name" value="Phosphoglucomutase PgmA"/>
    <property type="match status" value="1"/>
</dbReference>
<name>A0A2C5YHJ7_9HYPO</name>
<dbReference type="SUPFAM" id="SSF55957">
    <property type="entry name" value="Phosphoglucomutase, C-terminal domain"/>
    <property type="match status" value="1"/>
</dbReference>
<proteinExistence type="inferred from homology"/>
<evidence type="ECO:0000256" key="9">
    <source>
        <dbReference type="ARBA" id="ARBA00023235"/>
    </source>
</evidence>
<dbReference type="PROSITE" id="PS00710">
    <property type="entry name" value="PGM_PMM"/>
    <property type="match status" value="1"/>
</dbReference>
<comment type="function">
    <text evidence="15">Catalyzes the reversible isomerization of alpha-D-glucose 1-phosphate to alpha-D-glucose 6-phosphate. The mechanism proceeds via the intermediate compound alpha-D-glucose 1,6-bisphosphate. Key enzyme in hexose metabolism. The reverse reaction is an essential step for biosynthesis because glucose 1-phosphate is the starting point for the synthesis of UDP-glucose, which acts as a precursor for the synthesis of oligosaccharides and trehalose.</text>
</comment>
<evidence type="ECO:0000256" key="5">
    <source>
        <dbReference type="ARBA" id="ARBA00022526"/>
    </source>
</evidence>
<dbReference type="EC" id="5.4.2.2" evidence="4"/>
<feature type="domain" description="Alpha-D-phosphohexomutase alpha/beta/alpha" evidence="19">
    <location>
        <begin position="296"/>
        <end position="395"/>
    </location>
</feature>
<evidence type="ECO:0000313" key="21">
    <source>
        <dbReference type="Proteomes" id="UP000226192"/>
    </source>
</evidence>
<evidence type="ECO:0000256" key="15">
    <source>
        <dbReference type="ARBA" id="ARBA00056382"/>
    </source>
</evidence>
<evidence type="ECO:0000259" key="19">
    <source>
        <dbReference type="Pfam" id="PF02880"/>
    </source>
</evidence>
<evidence type="ECO:0000256" key="16">
    <source>
        <dbReference type="RuleBase" id="RU004326"/>
    </source>
</evidence>
<dbReference type="GO" id="GO:0000287">
    <property type="term" value="F:magnesium ion binding"/>
    <property type="evidence" value="ECO:0007669"/>
    <property type="project" value="InterPro"/>
</dbReference>
<dbReference type="Gene3D" id="3.30.310.50">
    <property type="entry name" value="Alpha-D-phosphohexomutase, C-terminal domain"/>
    <property type="match status" value="1"/>
</dbReference>
<evidence type="ECO:0000256" key="11">
    <source>
        <dbReference type="ARBA" id="ARBA00039995"/>
    </source>
</evidence>
<comment type="catalytic activity">
    <reaction evidence="1">
        <text>alpha-D-glucose 1-phosphate = alpha-D-glucose 6-phosphate</text>
        <dbReference type="Rhea" id="RHEA:23536"/>
        <dbReference type="ChEBI" id="CHEBI:58225"/>
        <dbReference type="ChEBI" id="CHEBI:58601"/>
        <dbReference type="EC" id="5.4.2.2"/>
    </reaction>
</comment>
<evidence type="ECO:0000259" key="17">
    <source>
        <dbReference type="Pfam" id="PF02878"/>
    </source>
</evidence>
<dbReference type="InterPro" id="IPR005845">
    <property type="entry name" value="A-D-PHexomutase_a/b/a-II"/>
</dbReference>
<dbReference type="OrthoDB" id="2291at2759"/>
<dbReference type="NCBIfam" id="NF005737">
    <property type="entry name" value="PRK07564.1-1"/>
    <property type="match status" value="1"/>
</dbReference>
<dbReference type="GO" id="GO:0004614">
    <property type="term" value="F:phosphoglucomutase activity"/>
    <property type="evidence" value="ECO:0007669"/>
    <property type="project" value="UniProtKB-EC"/>
</dbReference>
<dbReference type="InterPro" id="IPR005846">
    <property type="entry name" value="A-D-PHexomutase_a/b/a-III"/>
</dbReference>
<dbReference type="InterPro" id="IPR045244">
    <property type="entry name" value="PGM"/>
</dbReference>
<keyword evidence="6" id="KW-0597">Phosphoprotein</keyword>
<dbReference type="Gene3D" id="3.40.120.10">
    <property type="entry name" value="Alpha-D-Glucose-1,6-Bisphosphate, subunit A, domain 3"/>
    <property type="match status" value="3"/>
</dbReference>
<comment type="similarity">
    <text evidence="3 16">Belongs to the phosphohexose mutase family.</text>
</comment>
<comment type="caution">
    <text evidence="20">The sequence shown here is derived from an EMBL/GenBank/DDBJ whole genome shotgun (WGS) entry which is preliminary data.</text>
</comment>
<dbReference type="InterPro" id="IPR005841">
    <property type="entry name" value="Alpha-D-phosphohexomutase_SF"/>
</dbReference>
<dbReference type="InterPro" id="IPR005844">
    <property type="entry name" value="A-D-PHexomutase_a/b/a-I"/>
</dbReference>
<organism evidence="20 21">
    <name type="scientific">Ophiocordyceps australis</name>
    <dbReference type="NCBI Taxonomy" id="1399860"/>
    <lineage>
        <taxon>Eukaryota</taxon>
        <taxon>Fungi</taxon>
        <taxon>Dikarya</taxon>
        <taxon>Ascomycota</taxon>
        <taxon>Pezizomycotina</taxon>
        <taxon>Sordariomycetes</taxon>
        <taxon>Hypocreomycetidae</taxon>
        <taxon>Hypocreales</taxon>
        <taxon>Ophiocordycipitaceae</taxon>
        <taxon>Ophiocordyceps</taxon>
    </lineage>
</organism>
<sequence>MDVKTVNFKPFQDQKPGTSGLRKKVTVFQQPHYSEAFITSILLSIPEGVKDSFLIIGGDGRFWNPEVIQLIAKIGAAYGVKKLLIGQNGILSTPAASHLIRLRTATGGILLTASHNPGGPKEDFGIKYNLSHGGPAPETVTNQIYETSKALTSYKIASIPDVDISSIGTSKYGSLQVDVVDSTSDYTAMLKNIFDFDTIRSFFAAHPDFKVLFDGLHGVTGPYGKAIFDKELGLSDATQNCEPSPDFNGGHPDPNLTYAHSLVEAVDKRNIPFGAASDGDGDRNMIYGANAFVSPGDSLAIIAHHAHLIPYFKRNGVNGLARSMPTSGAVDLVARAQKLDCYEVPTGWKFFCALFDAKKLSICGEESFGTGSDHIREKDGLWAIVAWLNIIAALGLQKPGVAPSIKQIQKDFWTQYGRTFFTRYDYENVDSDGANKVVGELERLVADPKFVGSKIGDRTVTKAGNFSYTDLDGSVASKQGLFACFSSGSRIVVRLSGTGSSGATIRLYIEQHSSDPSTYDQDAQDILRDEVKFATQLLKFQEHVGRDEPDVRT</sequence>
<dbReference type="InterPro" id="IPR036900">
    <property type="entry name" value="A-D-PHexomutase_C_sf"/>
</dbReference>
<dbReference type="Proteomes" id="UP000226192">
    <property type="component" value="Unassembled WGS sequence"/>
</dbReference>
<dbReference type="FunFam" id="3.30.310.50:FF:000002">
    <property type="entry name" value="Phosphoglucomutase 5"/>
    <property type="match status" value="1"/>
</dbReference>
<dbReference type="FunFam" id="3.40.120.10:FF:000004">
    <property type="entry name" value="Phosphoglucomutase 5"/>
    <property type="match status" value="1"/>
</dbReference>
<dbReference type="EMBL" id="NJET01000002">
    <property type="protein sequence ID" value="PHH67186.1"/>
    <property type="molecule type" value="Genomic_DNA"/>
</dbReference>
<evidence type="ECO:0000256" key="10">
    <source>
        <dbReference type="ARBA" id="ARBA00023277"/>
    </source>
</evidence>
<protein>
    <recommendedName>
        <fullName evidence="11">Phosphoglucomutase</fullName>
        <ecNumber evidence="4">5.4.2.2</ecNumber>
    </recommendedName>
    <alternativeName>
        <fullName evidence="12">Glucose phosphomutase</fullName>
    </alternativeName>
</protein>
<accession>A0A2C5YHJ7</accession>
<evidence type="ECO:0000256" key="1">
    <source>
        <dbReference type="ARBA" id="ARBA00000443"/>
    </source>
</evidence>
<dbReference type="PANTHER" id="PTHR22573:SF2">
    <property type="entry name" value="PHOSPHOGLUCOMUTASE"/>
    <property type="match status" value="1"/>
</dbReference>
<keyword evidence="10" id="KW-0119">Carbohydrate metabolism</keyword>
<evidence type="ECO:0000256" key="12">
    <source>
        <dbReference type="ARBA" id="ARBA00041398"/>
    </source>
</evidence>
<evidence type="ECO:0000256" key="14">
    <source>
        <dbReference type="ARBA" id="ARBA00049409"/>
    </source>
</evidence>
<dbReference type="PRINTS" id="PR00509">
    <property type="entry name" value="PGMPMM"/>
</dbReference>
<dbReference type="FunFam" id="3.40.120.10:FF:000005">
    <property type="entry name" value="Phosphoglucomutase 5"/>
    <property type="match status" value="1"/>
</dbReference>
<dbReference type="Pfam" id="PF02878">
    <property type="entry name" value="PGM_PMM_I"/>
    <property type="match status" value="1"/>
</dbReference>
<dbReference type="Pfam" id="PF24947">
    <property type="entry name" value="PGM1_C_vert_fung"/>
    <property type="match status" value="1"/>
</dbReference>
<evidence type="ECO:0000256" key="7">
    <source>
        <dbReference type="ARBA" id="ARBA00022723"/>
    </source>
</evidence>
<evidence type="ECO:0000256" key="3">
    <source>
        <dbReference type="ARBA" id="ARBA00010231"/>
    </source>
</evidence>
<evidence type="ECO:0000256" key="13">
    <source>
        <dbReference type="ARBA" id="ARBA00049318"/>
    </source>
</evidence>
<evidence type="ECO:0000256" key="2">
    <source>
        <dbReference type="ARBA" id="ARBA00001946"/>
    </source>
</evidence>
<dbReference type="InterPro" id="IPR016066">
    <property type="entry name" value="A-D-PHexomutase_CS"/>
</dbReference>
<dbReference type="PANTHER" id="PTHR22573">
    <property type="entry name" value="PHOSPHOHEXOMUTASE FAMILY MEMBER"/>
    <property type="match status" value="1"/>
</dbReference>
<dbReference type="InterPro" id="IPR016055">
    <property type="entry name" value="A-D-PHexomutase_a/b/a-I/II/III"/>
</dbReference>
<keyword evidence="5" id="KW-0313">Glucose metabolism</keyword>
<comment type="catalytic activity">
    <reaction evidence="14">
        <text>O-phospho-L-seryl-[protein] + alpha-D-glucose 1-phosphate = alpha-D-glucose 1,6-bisphosphate + L-seryl-[protein]</text>
        <dbReference type="Rhea" id="RHEA:68748"/>
        <dbReference type="Rhea" id="RHEA-COMP:9863"/>
        <dbReference type="Rhea" id="RHEA-COMP:11604"/>
        <dbReference type="ChEBI" id="CHEBI:29999"/>
        <dbReference type="ChEBI" id="CHEBI:58392"/>
        <dbReference type="ChEBI" id="CHEBI:58601"/>
        <dbReference type="ChEBI" id="CHEBI:83421"/>
    </reaction>
</comment>
<evidence type="ECO:0000256" key="6">
    <source>
        <dbReference type="ARBA" id="ARBA00022553"/>
    </source>
</evidence>
<evidence type="ECO:0000313" key="20">
    <source>
        <dbReference type="EMBL" id="PHH67186.1"/>
    </source>
</evidence>
<dbReference type="Pfam" id="PF02879">
    <property type="entry name" value="PGM_PMM_II"/>
    <property type="match status" value="1"/>
</dbReference>